<proteinExistence type="inferred from homology"/>
<organism evidence="23 24">
    <name type="scientific">Magnusiomyces paraingens</name>
    <dbReference type="NCBI Taxonomy" id="2606893"/>
    <lineage>
        <taxon>Eukaryota</taxon>
        <taxon>Fungi</taxon>
        <taxon>Dikarya</taxon>
        <taxon>Ascomycota</taxon>
        <taxon>Saccharomycotina</taxon>
        <taxon>Dipodascomycetes</taxon>
        <taxon>Dipodascales</taxon>
        <taxon>Dipodascaceae</taxon>
        <taxon>Magnusiomyces</taxon>
    </lineage>
</organism>
<dbReference type="Pfam" id="PF02259">
    <property type="entry name" value="FAT"/>
    <property type="match status" value="1"/>
</dbReference>
<evidence type="ECO:0000256" key="2">
    <source>
        <dbReference type="ARBA" id="ARBA00010769"/>
    </source>
</evidence>
<evidence type="ECO:0000256" key="14">
    <source>
        <dbReference type="ARBA" id="ARBA00023254"/>
    </source>
</evidence>
<evidence type="ECO:0000256" key="12">
    <source>
        <dbReference type="ARBA" id="ARBA00023204"/>
    </source>
</evidence>
<dbReference type="InterPro" id="IPR018936">
    <property type="entry name" value="PI3/4_kinase_CS"/>
</dbReference>
<dbReference type="PROSITE" id="PS50290">
    <property type="entry name" value="PI3_4_KINASE_3"/>
    <property type="match status" value="1"/>
</dbReference>
<dbReference type="EC" id="2.7.11.1" evidence="3"/>
<dbReference type="SMART" id="SM00802">
    <property type="entry name" value="UME"/>
    <property type="match status" value="1"/>
</dbReference>
<evidence type="ECO:0000256" key="10">
    <source>
        <dbReference type="ARBA" id="ARBA00022840"/>
    </source>
</evidence>
<evidence type="ECO:0000259" key="20">
    <source>
        <dbReference type="PROSITE" id="PS50290"/>
    </source>
</evidence>
<dbReference type="GO" id="GO:0005524">
    <property type="term" value="F:ATP binding"/>
    <property type="evidence" value="ECO:0007669"/>
    <property type="project" value="UniProtKB-KW"/>
</dbReference>
<dbReference type="PROSITE" id="PS51189">
    <property type="entry name" value="FAT"/>
    <property type="match status" value="1"/>
</dbReference>
<keyword evidence="10" id="KW-0067">ATP-binding</keyword>
<evidence type="ECO:0000256" key="1">
    <source>
        <dbReference type="ARBA" id="ARBA00004123"/>
    </source>
</evidence>
<keyword evidence="7" id="KW-0547">Nucleotide-binding</keyword>
<evidence type="ECO:0000256" key="16">
    <source>
        <dbReference type="ARBA" id="ARBA00030459"/>
    </source>
</evidence>
<dbReference type="InterPro" id="IPR036940">
    <property type="entry name" value="PI3/4_kinase_cat_sf"/>
</dbReference>
<keyword evidence="24" id="KW-1185">Reference proteome</keyword>
<protein>
    <recommendedName>
        <fullName evidence="4">Serine/threonine-protein kinase MEC1</fullName>
        <ecNumber evidence="3">2.7.11.1</ecNumber>
    </recommendedName>
    <alternativeName>
        <fullName evidence="17">ATR homolog</fullName>
    </alternativeName>
    <alternativeName>
        <fullName evidence="16">DNA-damage checkpoint kinase MEC1</fullName>
    </alternativeName>
    <alternativeName>
        <fullName evidence="15">Mitosis entry checkpoint protein 1</fullName>
    </alternativeName>
</protein>
<dbReference type="Pfam" id="PF25385">
    <property type="entry name" value="HEAT_MEC1_N"/>
    <property type="match status" value="1"/>
</dbReference>
<dbReference type="InterPro" id="IPR058681">
    <property type="entry name" value="HEAT_MEC1_N"/>
</dbReference>
<dbReference type="PANTHER" id="PTHR11139">
    <property type="entry name" value="ATAXIA TELANGIECTASIA MUTATED ATM -RELATED"/>
    <property type="match status" value="1"/>
</dbReference>
<evidence type="ECO:0000256" key="9">
    <source>
        <dbReference type="ARBA" id="ARBA00022777"/>
    </source>
</evidence>
<dbReference type="PROSITE" id="PS51190">
    <property type="entry name" value="FATC"/>
    <property type="match status" value="1"/>
</dbReference>
<keyword evidence="12" id="KW-0234">DNA repair</keyword>
<evidence type="ECO:0000256" key="3">
    <source>
        <dbReference type="ARBA" id="ARBA00012513"/>
    </source>
</evidence>
<dbReference type="InterPro" id="IPR056802">
    <property type="entry name" value="ATR-like_M-HEAT"/>
</dbReference>
<comment type="catalytic activity">
    <reaction evidence="18">
        <text>L-threonyl-[protein] + ATP = O-phospho-L-threonyl-[protein] + ADP + H(+)</text>
        <dbReference type="Rhea" id="RHEA:46608"/>
        <dbReference type="Rhea" id="RHEA-COMP:11060"/>
        <dbReference type="Rhea" id="RHEA-COMP:11605"/>
        <dbReference type="ChEBI" id="CHEBI:15378"/>
        <dbReference type="ChEBI" id="CHEBI:30013"/>
        <dbReference type="ChEBI" id="CHEBI:30616"/>
        <dbReference type="ChEBI" id="CHEBI:61977"/>
        <dbReference type="ChEBI" id="CHEBI:456216"/>
        <dbReference type="EC" id="2.7.11.1"/>
    </reaction>
</comment>
<feature type="domain" description="FATC" evidence="22">
    <location>
        <begin position="2353"/>
        <end position="2385"/>
    </location>
</feature>
<keyword evidence="13" id="KW-0539">Nucleus</keyword>
<evidence type="ECO:0000256" key="7">
    <source>
        <dbReference type="ARBA" id="ARBA00022741"/>
    </source>
</evidence>
<dbReference type="EMBL" id="CABVLU010000002">
    <property type="protein sequence ID" value="VVT48731.1"/>
    <property type="molecule type" value="Genomic_DNA"/>
</dbReference>
<keyword evidence="14" id="KW-0469">Meiosis</keyword>
<evidence type="ECO:0000256" key="15">
    <source>
        <dbReference type="ARBA" id="ARBA00029679"/>
    </source>
</evidence>
<evidence type="ECO:0000256" key="18">
    <source>
        <dbReference type="ARBA" id="ARBA00047899"/>
    </source>
</evidence>
<dbReference type="InterPro" id="IPR057564">
    <property type="entry name" value="HEAT_ATR"/>
</dbReference>
<comment type="subcellular location">
    <subcellularLocation>
        <location evidence="1">Nucleus</location>
    </subcellularLocation>
</comment>
<evidence type="ECO:0000256" key="8">
    <source>
        <dbReference type="ARBA" id="ARBA00022763"/>
    </source>
</evidence>
<feature type="domain" description="FAT" evidence="21">
    <location>
        <begin position="1353"/>
        <end position="1929"/>
    </location>
</feature>
<dbReference type="InterPro" id="IPR016024">
    <property type="entry name" value="ARM-type_fold"/>
</dbReference>
<dbReference type="SUPFAM" id="SSF56112">
    <property type="entry name" value="Protein kinase-like (PK-like)"/>
    <property type="match status" value="1"/>
</dbReference>
<dbReference type="InterPro" id="IPR012993">
    <property type="entry name" value="UME"/>
</dbReference>
<dbReference type="PROSITE" id="PS00916">
    <property type="entry name" value="PI3_4_KINASE_2"/>
    <property type="match status" value="1"/>
</dbReference>
<dbReference type="SUPFAM" id="SSF48371">
    <property type="entry name" value="ARM repeat"/>
    <property type="match status" value="1"/>
</dbReference>
<dbReference type="PANTHER" id="PTHR11139:SF125">
    <property type="entry name" value="SERINE_THREONINE-PROTEIN KINASE MEC1"/>
    <property type="match status" value="1"/>
</dbReference>
<dbReference type="SMART" id="SM00146">
    <property type="entry name" value="PI3Kc"/>
    <property type="match status" value="1"/>
</dbReference>
<sequence>MLQNAVGESGQLKAPEKHLVTNSTHSNEINKLLENLLSMRINEFDVYECMKLIIGISKGVICPILASNQTNLSEESIAQLLMCLKAIIRLVNFRPNVLYCEIGEQNTTVLYEYVLPKIILLLQYRLEIIDQLLDTCLTSILSSSGSNTALFKSNISLHNYYFQILTNFVEFSRTEIISDSSTFSTELNFLLVKDDLLPLKTSIRLLSIYFTALHSSSIFLEMTAPSTFAFLFGLTSSAFHTFKVKATESSSNMDKLHFIFSEIFHIAFKINSASRSSWCNLTTQWLCLVRQISIQKSISSELDMRATSLAIELIELIVTNQTGGVLSNYVIQIDYKSIKKSNSYRPTNISKALNIVSGLLNSKELGPYDANFVSALGFTDPALFKKVQALHNVMQRATFTLSSCTPGFQSNGNLFSKIFDDLPFLNKKIEGPDELKLFIINNFLSLSLKHKVLLIRQTGLSACFMVGTLDISNMKCKHCDCGVISIAKDRPFLPVYESIFNVIIKLPGFFDSPVLRLETLKAFRRVVSGMDILFNPNNDLGSWISSSLRSTNRDIRIAASMILPFFASNLKSSARVVEILSKININAEKYLIETTIMAWAQLAKNAESETLNIILVKMIDFFALQSSFSTSLVMYYIRSIARYKNLSTWNLFSPFWKTISLSVVKQKYSTPIVLSRFCRLLDIPVDDFLSRTHSYTVPYLIWNGDKASIESIASSLKYHVEQLIVSDLKNIMSVSFLNEIRYHEKNTNFGDLSRTKLINICETFQRLDFMGTITSDCLEISVEVLKRYHPNNLEESMSDEEAKKKTIDDLSQIFSFICIAKVRKSKKKSTHRSNMAEFLEENILGILHFLTGAILNPSEKTSHVEQLECLNGLANLIICSGNIFFKAIPQICSLLQAALEISVLQAETIKVWDLIFRSIKTSDLEQLTDLIFSVIIQKWEFFTKEAQKSAKDLLNYLVFVEKDEMRHIIQTKGVPYTYGMLPDLEDIYKQITTMVVPPQLSIHQLNPLLKRIFNENVYVVRQTILEIKQFLMRNQPCISEAMNTPILRKSYIDRLYTILLNTSYQFHDSKTDIPYLCSQCLGIIGAADPSKIEITAENRSVIVTHNFNDAKESISFVAYFLENYLVKAFRASTDPNAQVYLAYGIQEYLKFCGLYSLTFNETYQKELWDYFSPSSQSLMLPMRTSCYTLTASPAQDPESYPIFYNGIDHFKWIERFTIDLLQKAKTNTNAEQVFKVFRKFITYLDTSVYNFILPYVALNVVLGESSEQRKNIVNELLLILSTSNDNNKNSNMKRFYSSVFSVIDYFNKWKRHRQQFLGKSNGRSKSSRSGNIILNDKPIGIIDSLMSNISPNLMAQRSYECESYPRAIMYWEQFLDKNPNADSNVREDIYSKFMEIYANINDPDSLEGAARSFKELSVPRKILQMENTGRWDDALECYESLSKSSEWEWDSESGYHMFRCMKQGGNYDNLLSLLDSMMLTQKTIPDKLLSVGIETSWLAGDFKKMETLLSQVQHESKIDFSFEVNIARALISLQNSDFQEFGNRIEMARRGVSENLASSPVSSLYQCHESLVRLHGLADLELIGDLSSCFSQGGVDHRTMSTGFNRRLELVGSNYEAKCYLLALRRSAVLSTNLPYAKEEAQITWIYSSRYARKLDQYKLALRASLNGLSNNQFTNYEAYIEYAKLFCSQDDYYEAIKCLNSMVPGGLIQYLSKKDNEANSSQSRQDNDGIVIDKYLAKSALLQTKWLDMSGEGKSSEIMQRYALVARVYPQWEKSHYYSAKYYNRIYDSQLAQSPENRSKDFYSGDYISLMVRNYAMALPYGTKYIYETLPKMISLWLDFADNVSKFEDTPPYPKEVIPEISLNRKENLTKINEFLLKFVDRVPAFVLMSRIGISESKASIVLHKIIISIVKSYPRQALWYVFGKANSQNNIRNTEIGKIIDSLRSKVSVPATSQIQAESLSTLLISGQKFVDVLTQFAYIKVSKLPASNTLRLKDFKFDMSSIPCGLVVPVQQCMRAVLPNVPEGMKHHNPFPKNSVITIANIDDTVSIMQSLQKPKKITIFGSNGRRYRLLCKSHDDVRKDSRLMDLTFAIDSLLQRNDKAFKRRLYIKTYFVTPLTEDSGLIEWVDGMRPLRDILTTEHNSRGTVINWKFIKENLENKGVIKDLVQGLRRIIQTYPSVLRYWFLEVFPEPSAWLEGRGRYGRSLAVMSMVGYILGVGDRHGENILFDVNTGGVMHVDFDCLFDKGKDLEMPELVPFRMTHNLVDALGVFGCEGVFRKSCEVTLELIRVHEGMVMTMLDVFFHDPILDWSKKRRQTKKKHIKGFGAARSPEEALWSIQNRIRGKLQDEVMPLKVPGQVSYLIAEATDEQNLAQMYIGWMAYF</sequence>
<dbReference type="Pfam" id="PF23593">
    <property type="entry name" value="HEAT_ATR"/>
    <property type="match status" value="1"/>
</dbReference>
<reference evidence="23 24" key="1">
    <citation type="submission" date="2019-09" db="EMBL/GenBank/DDBJ databases">
        <authorList>
            <person name="Brejova B."/>
        </authorList>
    </citation>
    <scope>NUCLEOTIDE SEQUENCE [LARGE SCALE GENOMIC DNA]</scope>
</reference>
<dbReference type="Proteomes" id="UP000398389">
    <property type="component" value="Unassembled WGS sequence"/>
</dbReference>
<dbReference type="InterPro" id="IPR014009">
    <property type="entry name" value="PIK_FAT"/>
</dbReference>
<dbReference type="GO" id="GO:0000723">
    <property type="term" value="P:telomere maintenance"/>
    <property type="evidence" value="ECO:0007669"/>
    <property type="project" value="TreeGrafter"/>
</dbReference>
<dbReference type="Pfam" id="PF25030">
    <property type="entry name" value="M-HEAT_ATR"/>
    <property type="match status" value="1"/>
</dbReference>
<dbReference type="Pfam" id="PF00454">
    <property type="entry name" value="PI3_PI4_kinase"/>
    <property type="match status" value="1"/>
</dbReference>
<name>A0A5E8BCD1_9ASCO</name>
<evidence type="ECO:0000259" key="22">
    <source>
        <dbReference type="PROSITE" id="PS51190"/>
    </source>
</evidence>
<dbReference type="GO" id="GO:0005694">
    <property type="term" value="C:chromosome"/>
    <property type="evidence" value="ECO:0007669"/>
    <property type="project" value="TreeGrafter"/>
</dbReference>
<evidence type="ECO:0000256" key="19">
    <source>
        <dbReference type="ARBA" id="ARBA00048679"/>
    </source>
</evidence>
<comment type="catalytic activity">
    <reaction evidence="19">
        <text>L-seryl-[protein] + ATP = O-phospho-L-seryl-[protein] + ADP + H(+)</text>
        <dbReference type="Rhea" id="RHEA:17989"/>
        <dbReference type="Rhea" id="RHEA-COMP:9863"/>
        <dbReference type="Rhea" id="RHEA-COMP:11604"/>
        <dbReference type="ChEBI" id="CHEBI:15378"/>
        <dbReference type="ChEBI" id="CHEBI:29999"/>
        <dbReference type="ChEBI" id="CHEBI:30616"/>
        <dbReference type="ChEBI" id="CHEBI:83421"/>
        <dbReference type="ChEBI" id="CHEBI:456216"/>
        <dbReference type="EC" id="2.7.11.1"/>
    </reaction>
</comment>
<dbReference type="Gene3D" id="3.30.1010.10">
    <property type="entry name" value="Phosphatidylinositol 3-kinase Catalytic Subunit, Chain A, domain 4"/>
    <property type="match status" value="1"/>
</dbReference>
<evidence type="ECO:0000256" key="13">
    <source>
        <dbReference type="ARBA" id="ARBA00023242"/>
    </source>
</evidence>
<dbReference type="InterPro" id="IPR003152">
    <property type="entry name" value="FATC_dom"/>
</dbReference>
<comment type="similarity">
    <text evidence="2">Belongs to the PI3/PI4-kinase family. ATM subfamily.</text>
</comment>
<keyword evidence="5" id="KW-0723">Serine/threonine-protein kinase</keyword>
<evidence type="ECO:0000256" key="17">
    <source>
        <dbReference type="ARBA" id="ARBA00033001"/>
    </source>
</evidence>
<dbReference type="GeneID" id="43580743"/>
<dbReference type="Pfam" id="PF02260">
    <property type="entry name" value="FATC"/>
    <property type="match status" value="1"/>
</dbReference>
<dbReference type="GO" id="GO:0005634">
    <property type="term" value="C:nucleus"/>
    <property type="evidence" value="ECO:0007669"/>
    <property type="project" value="UniProtKB-SubCell"/>
</dbReference>
<evidence type="ECO:0000313" key="24">
    <source>
        <dbReference type="Proteomes" id="UP000398389"/>
    </source>
</evidence>
<dbReference type="Pfam" id="PF08064">
    <property type="entry name" value="UME"/>
    <property type="match status" value="1"/>
</dbReference>
<evidence type="ECO:0000256" key="11">
    <source>
        <dbReference type="ARBA" id="ARBA00022853"/>
    </source>
</evidence>
<evidence type="ECO:0000256" key="6">
    <source>
        <dbReference type="ARBA" id="ARBA00022679"/>
    </source>
</evidence>
<accession>A0A5E8BCD1</accession>
<evidence type="ECO:0000256" key="5">
    <source>
        <dbReference type="ARBA" id="ARBA00022527"/>
    </source>
</evidence>
<dbReference type="InterPro" id="IPR003151">
    <property type="entry name" value="PIK-rel_kinase_FAT"/>
</dbReference>
<dbReference type="InterPro" id="IPR011009">
    <property type="entry name" value="Kinase-like_dom_sf"/>
</dbReference>
<gene>
    <name evidence="23" type="ORF">SAPINGB_P001923</name>
</gene>
<dbReference type="GO" id="GO:0004674">
    <property type="term" value="F:protein serine/threonine kinase activity"/>
    <property type="evidence" value="ECO:0007669"/>
    <property type="project" value="UniProtKB-KW"/>
</dbReference>
<dbReference type="InterPro" id="IPR050517">
    <property type="entry name" value="DDR_Repair_Kinase"/>
</dbReference>
<keyword evidence="8" id="KW-0227">DNA damage</keyword>
<dbReference type="SMART" id="SM01343">
    <property type="entry name" value="FATC"/>
    <property type="match status" value="1"/>
</dbReference>
<evidence type="ECO:0000259" key="21">
    <source>
        <dbReference type="PROSITE" id="PS51189"/>
    </source>
</evidence>
<keyword evidence="11" id="KW-0156">Chromatin regulator</keyword>
<dbReference type="CDD" id="cd00892">
    <property type="entry name" value="PIKKc_ATR"/>
    <property type="match status" value="1"/>
</dbReference>
<dbReference type="GO" id="GO:0000077">
    <property type="term" value="P:DNA damage checkpoint signaling"/>
    <property type="evidence" value="ECO:0007669"/>
    <property type="project" value="TreeGrafter"/>
</dbReference>
<keyword evidence="6" id="KW-0808">Transferase</keyword>
<dbReference type="InterPro" id="IPR000403">
    <property type="entry name" value="PI3/4_kinase_cat_dom"/>
</dbReference>
<evidence type="ECO:0000313" key="23">
    <source>
        <dbReference type="EMBL" id="VVT48731.1"/>
    </source>
</evidence>
<keyword evidence="9" id="KW-0418">Kinase</keyword>
<dbReference type="OrthoDB" id="381190at2759"/>
<dbReference type="Gene3D" id="1.10.1070.11">
    <property type="entry name" value="Phosphatidylinositol 3-/4-kinase, catalytic domain"/>
    <property type="match status" value="1"/>
</dbReference>
<dbReference type="RefSeq" id="XP_031852534.1">
    <property type="nucleotide sequence ID" value="XM_031996643.1"/>
</dbReference>
<dbReference type="GO" id="GO:0006281">
    <property type="term" value="P:DNA repair"/>
    <property type="evidence" value="ECO:0007669"/>
    <property type="project" value="UniProtKB-KW"/>
</dbReference>
<feature type="domain" description="PI3K/PI4K catalytic" evidence="20">
    <location>
        <begin position="2045"/>
        <end position="2352"/>
    </location>
</feature>
<evidence type="ECO:0000256" key="4">
    <source>
        <dbReference type="ARBA" id="ARBA00021345"/>
    </source>
</evidence>